<evidence type="ECO:0000313" key="2">
    <source>
        <dbReference type="EMBL" id="MBE1530261.1"/>
    </source>
</evidence>
<dbReference type="EMBL" id="JADBDZ010000001">
    <property type="protein sequence ID" value="MBE1530261.1"/>
    <property type="molecule type" value="Genomic_DNA"/>
</dbReference>
<sequence length="331" mass="34355">MSGDAPAPGEPVTVDVADAQARQIVVGAAVAGFFGVVALVAAGTGNVTGGTGARVAAFALGAIFTLIGVLPLLMWRVAFRARSLVLDADGMRWDDPGGAPWTVRWAELAGVELVNPEPDAGTPKVAPPVRLVLTPASPDFRAAHPEMEHLAAETPAGPGVVYRLPFGRAHRVVGPIDEGLGSFASGLYRSRIGRNPVPRRPPAVAASVTLLALCWLAAVTSAVLRDDVDGRTLAMLAFWTAAFTVWLVRVWLGGPLAIGQMARFAPTLGAVLFLGILLIAVAGYSGGHRPDPSEVSLLLVLLLPGAAVFTAGVLLRRADVRAWTAARGQGR</sequence>
<evidence type="ECO:0008006" key="4">
    <source>
        <dbReference type="Google" id="ProtNLM"/>
    </source>
</evidence>
<keyword evidence="3" id="KW-1185">Reference proteome</keyword>
<keyword evidence="1" id="KW-0472">Membrane</keyword>
<feature type="transmembrane region" description="Helical" evidence="1">
    <location>
        <begin position="203"/>
        <end position="224"/>
    </location>
</feature>
<keyword evidence="1" id="KW-0812">Transmembrane</keyword>
<comment type="caution">
    <text evidence="2">The sequence shown here is derived from an EMBL/GenBank/DDBJ whole genome shotgun (WGS) entry which is preliminary data.</text>
</comment>
<proteinExistence type="predicted"/>
<feature type="transmembrane region" description="Helical" evidence="1">
    <location>
        <begin position="296"/>
        <end position="315"/>
    </location>
</feature>
<feature type="transmembrane region" description="Helical" evidence="1">
    <location>
        <begin position="24"/>
        <end position="43"/>
    </location>
</feature>
<name>A0ABR9JI89_9ACTN</name>
<dbReference type="RefSeq" id="WP_192757296.1">
    <property type="nucleotide sequence ID" value="NZ_JADBDZ010000001.1"/>
</dbReference>
<feature type="transmembrane region" description="Helical" evidence="1">
    <location>
        <begin position="230"/>
        <end position="252"/>
    </location>
</feature>
<feature type="transmembrane region" description="Helical" evidence="1">
    <location>
        <begin position="264"/>
        <end position="284"/>
    </location>
</feature>
<organism evidence="2 3">
    <name type="scientific">Actinomadura algeriensis</name>
    <dbReference type="NCBI Taxonomy" id="1679523"/>
    <lineage>
        <taxon>Bacteria</taxon>
        <taxon>Bacillati</taxon>
        <taxon>Actinomycetota</taxon>
        <taxon>Actinomycetes</taxon>
        <taxon>Streptosporangiales</taxon>
        <taxon>Thermomonosporaceae</taxon>
        <taxon>Actinomadura</taxon>
    </lineage>
</organism>
<reference evidence="2 3" key="1">
    <citation type="submission" date="2020-10" db="EMBL/GenBank/DDBJ databases">
        <title>Sequencing the genomes of 1000 actinobacteria strains.</title>
        <authorList>
            <person name="Klenk H.-P."/>
        </authorList>
    </citation>
    <scope>NUCLEOTIDE SEQUENCE [LARGE SCALE GENOMIC DNA]</scope>
    <source>
        <strain evidence="2 3">DSM 46744</strain>
    </source>
</reference>
<protein>
    <recommendedName>
        <fullName evidence="4">PH (Pleckstrin Homology) domain-containing protein</fullName>
    </recommendedName>
</protein>
<keyword evidence="1" id="KW-1133">Transmembrane helix</keyword>
<gene>
    <name evidence="2" type="ORF">H4W34_000094</name>
</gene>
<evidence type="ECO:0000256" key="1">
    <source>
        <dbReference type="SAM" id="Phobius"/>
    </source>
</evidence>
<evidence type="ECO:0000313" key="3">
    <source>
        <dbReference type="Proteomes" id="UP000627838"/>
    </source>
</evidence>
<accession>A0ABR9JI89</accession>
<dbReference type="Proteomes" id="UP000627838">
    <property type="component" value="Unassembled WGS sequence"/>
</dbReference>
<feature type="transmembrane region" description="Helical" evidence="1">
    <location>
        <begin position="55"/>
        <end position="75"/>
    </location>
</feature>